<name>A0ABY5DWA0_9ACTN</name>
<sequence>MEHRPDPLRAYANAVRAGDRRLAGLIAARVFRRDRRRAAAPLPPEAGGGPTPAARETFRRLRDHLGI</sequence>
<dbReference type="Proteomes" id="UP001056035">
    <property type="component" value="Chromosome"/>
</dbReference>
<proteinExistence type="predicted"/>
<reference evidence="2 3" key="1">
    <citation type="submission" date="2022-06" db="EMBL/GenBank/DDBJ databases">
        <title>Paraconexibacter antarcticus.</title>
        <authorList>
            <person name="Kim C.S."/>
        </authorList>
    </citation>
    <scope>NUCLEOTIDE SEQUENCE [LARGE SCALE GENOMIC DNA]</scope>
    <source>
        <strain evidence="2 3">02-257</strain>
    </source>
</reference>
<dbReference type="RefSeq" id="WP_254571891.1">
    <property type="nucleotide sequence ID" value="NZ_CP098502.1"/>
</dbReference>
<protein>
    <submittedName>
        <fullName evidence="2">Uncharacterized protein</fullName>
    </submittedName>
</protein>
<gene>
    <name evidence="2" type="ORF">NBH00_03100</name>
</gene>
<evidence type="ECO:0000256" key="1">
    <source>
        <dbReference type="SAM" id="MobiDB-lite"/>
    </source>
</evidence>
<accession>A0ABY5DWA0</accession>
<evidence type="ECO:0000313" key="2">
    <source>
        <dbReference type="EMBL" id="UTI65204.1"/>
    </source>
</evidence>
<keyword evidence="3" id="KW-1185">Reference proteome</keyword>
<dbReference type="EMBL" id="CP098502">
    <property type="protein sequence ID" value="UTI65204.1"/>
    <property type="molecule type" value="Genomic_DNA"/>
</dbReference>
<evidence type="ECO:0000313" key="3">
    <source>
        <dbReference type="Proteomes" id="UP001056035"/>
    </source>
</evidence>
<organism evidence="2 3">
    <name type="scientific">Paraconexibacter antarcticus</name>
    <dbReference type="NCBI Taxonomy" id="2949664"/>
    <lineage>
        <taxon>Bacteria</taxon>
        <taxon>Bacillati</taxon>
        <taxon>Actinomycetota</taxon>
        <taxon>Thermoleophilia</taxon>
        <taxon>Solirubrobacterales</taxon>
        <taxon>Paraconexibacteraceae</taxon>
        <taxon>Paraconexibacter</taxon>
    </lineage>
</organism>
<feature type="region of interest" description="Disordered" evidence="1">
    <location>
        <begin position="36"/>
        <end position="55"/>
    </location>
</feature>